<keyword evidence="3" id="KW-0804">Transcription</keyword>
<dbReference type="Pfam" id="PF00196">
    <property type="entry name" value="GerE"/>
    <property type="match status" value="1"/>
</dbReference>
<dbReference type="InterPro" id="IPR016032">
    <property type="entry name" value="Sig_transdc_resp-reg_C-effctor"/>
</dbReference>
<dbReference type="PANTHER" id="PTHR44688">
    <property type="entry name" value="DNA-BINDING TRANSCRIPTIONAL ACTIVATOR DEVR_DOSR"/>
    <property type="match status" value="1"/>
</dbReference>
<evidence type="ECO:0000256" key="2">
    <source>
        <dbReference type="ARBA" id="ARBA00023125"/>
    </source>
</evidence>
<reference evidence="5" key="1">
    <citation type="submission" date="2014-06" db="EMBL/GenBank/DDBJ databases">
        <title>Key roles for freshwater Actinobacteria revealed by deep metagenomic sequencing.</title>
        <authorList>
            <person name="Ghai R."/>
            <person name="Mizuno C.M."/>
            <person name="Picazo A."/>
            <person name="Camacho A."/>
            <person name="Rodriguez-Valera F."/>
        </authorList>
    </citation>
    <scope>NUCLEOTIDE SEQUENCE</scope>
</reference>
<evidence type="ECO:0000256" key="1">
    <source>
        <dbReference type="ARBA" id="ARBA00023015"/>
    </source>
</evidence>
<proteinExistence type="predicted"/>
<dbReference type="EMBL" id="JNSL01000030">
    <property type="protein sequence ID" value="KGA19501.1"/>
    <property type="molecule type" value="Genomic_DNA"/>
</dbReference>
<evidence type="ECO:0000256" key="3">
    <source>
        <dbReference type="ARBA" id="ARBA00023163"/>
    </source>
</evidence>
<dbReference type="InterPro" id="IPR036388">
    <property type="entry name" value="WH-like_DNA-bd_sf"/>
</dbReference>
<keyword evidence="1" id="KW-0805">Transcription regulation</keyword>
<comment type="caution">
    <text evidence="5">The sequence shown here is derived from an EMBL/GenBank/DDBJ whole genome shotgun (WGS) entry which is preliminary data.</text>
</comment>
<dbReference type="GO" id="GO:0006355">
    <property type="term" value="P:regulation of DNA-templated transcription"/>
    <property type="evidence" value="ECO:0007669"/>
    <property type="project" value="InterPro"/>
</dbReference>
<dbReference type="PRINTS" id="PR00038">
    <property type="entry name" value="HTHLUXR"/>
</dbReference>
<keyword evidence="2" id="KW-0238">DNA-binding</keyword>
<dbReference type="Gene3D" id="1.10.10.10">
    <property type="entry name" value="Winged helix-like DNA-binding domain superfamily/Winged helix DNA-binding domain"/>
    <property type="match status" value="1"/>
</dbReference>
<feature type="domain" description="HTH luxR-type" evidence="4">
    <location>
        <begin position="113"/>
        <end position="178"/>
    </location>
</feature>
<accession>A0A094QYA5</accession>
<name>A0A094QYA5_9ZZZZ</name>
<dbReference type="InterPro" id="IPR000792">
    <property type="entry name" value="Tscrpt_reg_LuxR_C"/>
</dbReference>
<protein>
    <recommendedName>
        <fullName evidence="4">HTH luxR-type domain-containing protein</fullName>
    </recommendedName>
</protein>
<dbReference type="SMART" id="SM00421">
    <property type="entry name" value="HTH_LUXR"/>
    <property type="match status" value="1"/>
</dbReference>
<evidence type="ECO:0000313" key="5">
    <source>
        <dbReference type="EMBL" id="KGA19501.1"/>
    </source>
</evidence>
<dbReference type="PANTHER" id="PTHR44688:SF16">
    <property type="entry name" value="DNA-BINDING TRANSCRIPTIONAL ACTIVATOR DEVR_DOSR"/>
    <property type="match status" value="1"/>
</dbReference>
<dbReference type="AlphaFoldDB" id="A0A094QYA5"/>
<dbReference type="PROSITE" id="PS50043">
    <property type="entry name" value="HTH_LUXR_2"/>
    <property type="match status" value="1"/>
</dbReference>
<dbReference type="SUPFAM" id="SSF46894">
    <property type="entry name" value="C-terminal effector domain of the bipartite response regulators"/>
    <property type="match status" value="1"/>
</dbReference>
<dbReference type="GO" id="GO:0003677">
    <property type="term" value="F:DNA binding"/>
    <property type="evidence" value="ECO:0007669"/>
    <property type="project" value="UniProtKB-KW"/>
</dbReference>
<organism evidence="5">
    <name type="scientific">freshwater metagenome</name>
    <dbReference type="NCBI Taxonomy" id="449393"/>
    <lineage>
        <taxon>unclassified sequences</taxon>
        <taxon>metagenomes</taxon>
        <taxon>ecological metagenomes</taxon>
    </lineage>
</organism>
<dbReference type="CDD" id="cd06170">
    <property type="entry name" value="LuxR_C_like"/>
    <property type="match status" value="1"/>
</dbReference>
<gene>
    <name evidence="5" type="ORF">GM51_6640</name>
</gene>
<sequence>MKTARGLHDEISEELSNIGNGLDVLAGRNECGTEHRAFLRELRSRVSALSDLLSAEIPAADETSRTIFSIEIRRAISEINQQLEADNSAEEILLQLKELLGFPKYFLEQSKEKRPALTPLTKREKEVLLLLPRGLTAKAMASELFLTEATIKSHLATIYRKFEVRNRSQAIAIGVENKILTF</sequence>
<evidence type="ECO:0000259" key="4">
    <source>
        <dbReference type="PROSITE" id="PS50043"/>
    </source>
</evidence>